<proteinExistence type="predicted"/>
<accession>A0A517NGA6</accession>
<name>A0A517NGA6_9BACT</name>
<dbReference type="AlphaFoldDB" id="A0A517NGA6"/>
<dbReference type="EMBL" id="CP036525">
    <property type="protein sequence ID" value="QDT06166.1"/>
    <property type="molecule type" value="Genomic_DNA"/>
</dbReference>
<reference evidence="1 2" key="1">
    <citation type="submission" date="2019-02" db="EMBL/GenBank/DDBJ databases">
        <title>Deep-cultivation of Planctomycetes and their phenomic and genomic characterization uncovers novel biology.</title>
        <authorList>
            <person name="Wiegand S."/>
            <person name="Jogler M."/>
            <person name="Boedeker C."/>
            <person name="Pinto D."/>
            <person name="Vollmers J."/>
            <person name="Rivas-Marin E."/>
            <person name="Kohn T."/>
            <person name="Peeters S.H."/>
            <person name="Heuer A."/>
            <person name="Rast P."/>
            <person name="Oberbeckmann S."/>
            <person name="Bunk B."/>
            <person name="Jeske O."/>
            <person name="Meyerdierks A."/>
            <person name="Storesund J.E."/>
            <person name="Kallscheuer N."/>
            <person name="Luecker S."/>
            <person name="Lage O.M."/>
            <person name="Pohl T."/>
            <person name="Merkel B.J."/>
            <person name="Hornburger P."/>
            <person name="Mueller R.-W."/>
            <person name="Bruemmer F."/>
            <person name="Labrenz M."/>
            <person name="Spormann A.M."/>
            <person name="Op den Camp H."/>
            <person name="Overmann J."/>
            <person name="Amann R."/>
            <person name="Jetten M.S.M."/>
            <person name="Mascher T."/>
            <person name="Medema M.H."/>
            <person name="Devos D.P."/>
            <person name="Kaster A.-K."/>
            <person name="Ovreas L."/>
            <person name="Rohde M."/>
            <person name="Galperin M.Y."/>
            <person name="Jogler C."/>
        </authorList>
    </citation>
    <scope>NUCLEOTIDE SEQUENCE [LARGE SCALE GENOMIC DNA]</scope>
    <source>
        <strain evidence="1 2">K22_7</strain>
    </source>
</reference>
<sequence>MIRQSRVPNAALQAGEVRSVFVDSTGRHGCLAAPVLSCHLPLWPLNHPVPLPSAESPKA</sequence>
<protein>
    <submittedName>
        <fullName evidence="1">Uncharacterized protein</fullName>
    </submittedName>
</protein>
<dbReference type="KEGG" id="rlc:K227x_45740"/>
<organism evidence="1 2">
    <name type="scientific">Rubripirellula lacrimiformis</name>
    <dbReference type="NCBI Taxonomy" id="1930273"/>
    <lineage>
        <taxon>Bacteria</taxon>
        <taxon>Pseudomonadati</taxon>
        <taxon>Planctomycetota</taxon>
        <taxon>Planctomycetia</taxon>
        <taxon>Pirellulales</taxon>
        <taxon>Pirellulaceae</taxon>
        <taxon>Rubripirellula</taxon>
    </lineage>
</organism>
<dbReference type="Proteomes" id="UP000318538">
    <property type="component" value="Chromosome"/>
</dbReference>
<keyword evidence="2" id="KW-1185">Reference proteome</keyword>
<evidence type="ECO:0000313" key="1">
    <source>
        <dbReference type="EMBL" id="QDT06166.1"/>
    </source>
</evidence>
<evidence type="ECO:0000313" key="2">
    <source>
        <dbReference type="Proteomes" id="UP000318538"/>
    </source>
</evidence>
<gene>
    <name evidence="1" type="ORF">K227x_45740</name>
</gene>